<evidence type="ECO:0000313" key="3">
    <source>
        <dbReference type="Proteomes" id="UP001419268"/>
    </source>
</evidence>
<reference evidence="2 3" key="1">
    <citation type="submission" date="2024-01" db="EMBL/GenBank/DDBJ databases">
        <title>Genome assemblies of Stephania.</title>
        <authorList>
            <person name="Yang L."/>
        </authorList>
    </citation>
    <scope>NUCLEOTIDE SEQUENCE [LARGE SCALE GENOMIC DNA]</scope>
    <source>
        <strain evidence="2">JXDWG</strain>
        <tissue evidence="2">Leaf</tissue>
    </source>
</reference>
<organism evidence="2 3">
    <name type="scientific">Stephania cephalantha</name>
    <dbReference type="NCBI Taxonomy" id="152367"/>
    <lineage>
        <taxon>Eukaryota</taxon>
        <taxon>Viridiplantae</taxon>
        <taxon>Streptophyta</taxon>
        <taxon>Embryophyta</taxon>
        <taxon>Tracheophyta</taxon>
        <taxon>Spermatophyta</taxon>
        <taxon>Magnoliopsida</taxon>
        <taxon>Ranunculales</taxon>
        <taxon>Menispermaceae</taxon>
        <taxon>Menispermoideae</taxon>
        <taxon>Cissampelideae</taxon>
        <taxon>Stephania</taxon>
    </lineage>
</organism>
<feature type="region of interest" description="Disordered" evidence="1">
    <location>
        <begin position="56"/>
        <end position="83"/>
    </location>
</feature>
<dbReference type="Proteomes" id="UP001419268">
    <property type="component" value="Unassembled WGS sequence"/>
</dbReference>
<evidence type="ECO:0000256" key="1">
    <source>
        <dbReference type="SAM" id="MobiDB-lite"/>
    </source>
</evidence>
<proteinExistence type="predicted"/>
<dbReference type="AlphaFoldDB" id="A0AAP0KUC1"/>
<feature type="compositionally biased region" description="Acidic residues" evidence="1">
    <location>
        <begin position="11"/>
        <end position="23"/>
    </location>
</feature>
<accession>A0AAP0KUC1</accession>
<evidence type="ECO:0000313" key="2">
    <source>
        <dbReference type="EMBL" id="KAK9158746.1"/>
    </source>
</evidence>
<feature type="compositionally biased region" description="Gly residues" evidence="1">
    <location>
        <begin position="1"/>
        <end position="10"/>
    </location>
</feature>
<feature type="region of interest" description="Disordered" evidence="1">
    <location>
        <begin position="1"/>
        <end position="39"/>
    </location>
</feature>
<dbReference type="EMBL" id="JBBNAG010000002">
    <property type="protein sequence ID" value="KAK9158746.1"/>
    <property type="molecule type" value="Genomic_DNA"/>
</dbReference>
<protein>
    <submittedName>
        <fullName evidence="2">Uncharacterized protein</fullName>
    </submittedName>
</protein>
<sequence>MEAREGGGGGEGEEQEAAEEEEGATVVVEEGGEDVATLVESTPTKARVVKRGDRAMNAARKSSLSLSVSVDPISDSTAKELPN</sequence>
<keyword evidence="3" id="KW-1185">Reference proteome</keyword>
<gene>
    <name evidence="2" type="ORF">Scep_005320</name>
</gene>
<comment type="caution">
    <text evidence="2">The sequence shown here is derived from an EMBL/GenBank/DDBJ whole genome shotgun (WGS) entry which is preliminary data.</text>
</comment>
<name>A0AAP0KUC1_9MAGN</name>